<dbReference type="Pfam" id="PF01590">
    <property type="entry name" value="GAF"/>
    <property type="match status" value="1"/>
</dbReference>
<dbReference type="EMBL" id="JAJNOC010000004">
    <property type="protein sequence ID" value="MCD2517631.1"/>
    <property type="molecule type" value="Genomic_DNA"/>
</dbReference>
<accession>A0ABS8Q7A3</accession>
<name>A0ABS8Q7A3_9BURK</name>
<dbReference type="InterPro" id="IPR050706">
    <property type="entry name" value="Cyclic-di-GMP_PDE-like"/>
</dbReference>
<sequence>MSKLETPQPAQPPLEELIHSAVDLARVCMRMDVAFVSEFKDGRRVFRHVVAPDGEAPVKPGDSDRLDESYCQHVVDGTIPAIVDDSHVYPVLKRLPATEAMRIRAYLGVPMWLSDGSVYGTFCCYSRMPSFTLTDADVQAMTRFAELIARLLENRVLAERAIASSRERLGSVIDGRLLGIVYQPIVDLADGSLLGVEALARFPTEPERGPDLWFEEAHRVARGAELELLAIELAGARLAMLPPHAYLALNVSPATILCGSLAARLAGVPLARVVLEITEHAPIGEYAALADALAPLRAAGLRLAIDDAGSGYASFRHILQLQPDIIKLDRSLIRDIDSDAGRRALAAALTGFAKATACRVVAEGIETPAELATLRALGVDAGQGWLLGRPAAIG</sequence>
<dbReference type="PROSITE" id="PS50883">
    <property type="entry name" value="EAL"/>
    <property type="match status" value="1"/>
</dbReference>
<keyword evidence="3" id="KW-1185">Reference proteome</keyword>
<dbReference type="SMART" id="SM00065">
    <property type="entry name" value="GAF"/>
    <property type="match status" value="1"/>
</dbReference>
<evidence type="ECO:0000313" key="3">
    <source>
        <dbReference type="Proteomes" id="UP001179361"/>
    </source>
</evidence>
<dbReference type="Gene3D" id="3.20.20.450">
    <property type="entry name" value="EAL domain"/>
    <property type="match status" value="1"/>
</dbReference>
<reference evidence="2" key="1">
    <citation type="submission" date="2021-11" db="EMBL/GenBank/DDBJ databases">
        <title>The complete genome of Massilia sp sp. G4R7.</title>
        <authorList>
            <person name="Liu L."/>
            <person name="Yue J."/>
            <person name="Yuan J."/>
            <person name="Yang F."/>
            <person name="Li L."/>
        </authorList>
    </citation>
    <scope>NUCLEOTIDE SEQUENCE</scope>
    <source>
        <strain evidence="2">G4R7</strain>
    </source>
</reference>
<dbReference type="Proteomes" id="UP001179361">
    <property type="component" value="Unassembled WGS sequence"/>
</dbReference>
<dbReference type="InterPro" id="IPR001633">
    <property type="entry name" value="EAL_dom"/>
</dbReference>
<dbReference type="PANTHER" id="PTHR33121">
    <property type="entry name" value="CYCLIC DI-GMP PHOSPHODIESTERASE PDEF"/>
    <property type="match status" value="1"/>
</dbReference>
<dbReference type="InterPro" id="IPR003018">
    <property type="entry name" value="GAF"/>
</dbReference>
<dbReference type="Pfam" id="PF00563">
    <property type="entry name" value="EAL"/>
    <property type="match status" value="1"/>
</dbReference>
<proteinExistence type="predicted"/>
<dbReference type="PANTHER" id="PTHR33121:SF76">
    <property type="entry name" value="SIGNALING PROTEIN"/>
    <property type="match status" value="1"/>
</dbReference>
<dbReference type="SMART" id="SM00052">
    <property type="entry name" value="EAL"/>
    <property type="match status" value="1"/>
</dbReference>
<dbReference type="InterPro" id="IPR029016">
    <property type="entry name" value="GAF-like_dom_sf"/>
</dbReference>
<organism evidence="2 3">
    <name type="scientific">Massilia phyllostachyos</name>
    <dbReference type="NCBI Taxonomy" id="2898585"/>
    <lineage>
        <taxon>Bacteria</taxon>
        <taxon>Pseudomonadati</taxon>
        <taxon>Pseudomonadota</taxon>
        <taxon>Betaproteobacteria</taxon>
        <taxon>Burkholderiales</taxon>
        <taxon>Oxalobacteraceae</taxon>
        <taxon>Telluria group</taxon>
        <taxon>Massilia</taxon>
    </lineage>
</organism>
<comment type="caution">
    <text evidence="2">The sequence shown here is derived from an EMBL/GenBank/DDBJ whole genome shotgun (WGS) entry which is preliminary data.</text>
</comment>
<dbReference type="SUPFAM" id="SSF55781">
    <property type="entry name" value="GAF domain-like"/>
    <property type="match status" value="1"/>
</dbReference>
<feature type="domain" description="EAL" evidence="1">
    <location>
        <begin position="162"/>
        <end position="394"/>
    </location>
</feature>
<dbReference type="Gene3D" id="3.30.450.40">
    <property type="match status" value="1"/>
</dbReference>
<dbReference type="RefSeq" id="WP_231058912.1">
    <property type="nucleotide sequence ID" value="NZ_JAJNOC010000004.1"/>
</dbReference>
<protein>
    <submittedName>
        <fullName evidence="2">EAL domain-containing protein</fullName>
    </submittedName>
</protein>
<dbReference type="InterPro" id="IPR035919">
    <property type="entry name" value="EAL_sf"/>
</dbReference>
<dbReference type="CDD" id="cd01948">
    <property type="entry name" value="EAL"/>
    <property type="match status" value="1"/>
</dbReference>
<dbReference type="SUPFAM" id="SSF141868">
    <property type="entry name" value="EAL domain-like"/>
    <property type="match status" value="1"/>
</dbReference>
<evidence type="ECO:0000259" key="1">
    <source>
        <dbReference type="PROSITE" id="PS50883"/>
    </source>
</evidence>
<evidence type="ECO:0000313" key="2">
    <source>
        <dbReference type="EMBL" id="MCD2517631.1"/>
    </source>
</evidence>
<gene>
    <name evidence="2" type="ORF">LQ564_15055</name>
</gene>